<dbReference type="EMBL" id="CAVMBE010000008">
    <property type="protein sequence ID" value="CAK3870940.1"/>
    <property type="molecule type" value="Genomic_DNA"/>
</dbReference>
<comment type="caution">
    <text evidence="1">The sequence shown here is derived from an EMBL/GenBank/DDBJ whole genome shotgun (WGS) entry which is preliminary data.</text>
</comment>
<reference evidence="1" key="1">
    <citation type="submission" date="2023-11" db="EMBL/GenBank/DDBJ databases">
        <authorList>
            <person name="Alioto T."/>
            <person name="Alioto T."/>
            <person name="Gomez Garrido J."/>
        </authorList>
    </citation>
    <scope>NUCLEOTIDE SEQUENCE</scope>
</reference>
<dbReference type="InterPro" id="IPR029058">
    <property type="entry name" value="AB_hydrolase_fold"/>
</dbReference>
<sequence length="160" mass="17605">MLDAGGDWDMLITRACALLYPQHAQAHHINWVWALQSEEHTNGTAPAPEYTEREKQQSALGAPWSPFGMGDGPGYIAIQSTRPATIRKRSRSRNFKGILTALLELPIFLGRYGPIAFQKLYEKGGHFAGRERPTDIADGLREMFGKGGGAYGVVKGQDGY</sequence>
<proteinExistence type="predicted"/>
<dbReference type="SUPFAM" id="SSF53474">
    <property type="entry name" value="alpha/beta-Hydrolases"/>
    <property type="match status" value="1"/>
</dbReference>
<accession>A0AAI9E5R6</accession>
<dbReference type="Gene3D" id="3.40.50.1820">
    <property type="entry name" value="alpha/beta hydrolase"/>
    <property type="match status" value="1"/>
</dbReference>
<keyword evidence="1" id="KW-0378">Hydrolase</keyword>
<dbReference type="Proteomes" id="UP001296104">
    <property type="component" value="Unassembled WGS sequence"/>
</dbReference>
<dbReference type="GO" id="GO:0016787">
    <property type="term" value="F:hydrolase activity"/>
    <property type="evidence" value="ECO:0007669"/>
    <property type="project" value="UniProtKB-KW"/>
</dbReference>
<organism evidence="1 2">
    <name type="scientific">Lecanosticta acicola</name>
    <dbReference type="NCBI Taxonomy" id="111012"/>
    <lineage>
        <taxon>Eukaryota</taxon>
        <taxon>Fungi</taxon>
        <taxon>Dikarya</taxon>
        <taxon>Ascomycota</taxon>
        <taxon>Pezizomycotina</taxon>
        <taxon>Dothideomycetes</taxon>
        <taxon>Dothideomycetidae</taxon>
        <taxon>Mycosphaerellales</taxon>
        <taxon>Mycosphaerellaceae</taxon>
        <taxon>Lecanosticta</taxon>
    </lineage>
</organism>
<gene>
    <name evidence="1" type="ORF">LECACI_7A001984</name>
</gene>
<name>A0AAI9E5R6_9PEZI</name>
<protein>
    <submittedName>
        <fullName evidence="1">Epoxide hydrolase 1</fullName>
    </submittedName>
</protein>
<dbReference type="AlphaFoldDB" id="A0AAI9E5R6"/>
<evidence type="ECO:0000313" key="1">
    <source>
        <dbReference type="EMBL" id="CAK3870940.1"/>
    </source>
</evidence>
<keyword evidence="2" id="KW-1185">Reference proteome</keyword>
<evidence type="ECO:0000313" key="2">
    <source>
        <dbReference type="Proteomes" id="UP001296104"/>
    </source>
</evidence>